<evidence type="ECO:0000313" key="2">
    <source>
        <dbReference type="EMBL" id="RWY36388.1"/>
    </source>
</evidence>
<keyword evidence="3" id="KW-1185">Reference proteome</keyword>
<gene>
    <name evidence="2" type="ORF">EP867_18105</name>
</gene>
<dbReference type="EMBL" id="SBLC01000061">
    <property type="protein sequence ID" value="RWY36388.1"/>
    <property type="molecule type" value="Genomic_DNA"/>
</dbReference>
<organism evidence="2 3">
    <name type="scientific">Falsigemmobacter intermedius</name>
    <dbReference type="NCBI Taxonomy" id="1553448"/>
    <lineage>
        <taxon>Bacteria</taxon>
        <taxon>Pseudomonadati</taxon>
        <taxon>Pseudomonadota</taxon>
        <taxon>Alphaproteobacteria</taxon>
        <taxon>Rhodobacterales</taxon>
        <taxon>Paracoccaceae</taxon>
        <taxon>Falsigemmobacter</taxon>
    </lineage>
</organism>
<evidence type="ECO:0000313" key="3">
    <source>
        <dbReference type="Proteomes" id="UP000287168"/>
    </source>
</evidence>
<dbReference type="Proteomes" id="UP000287168">
    <property type="component" value="Unassembled WGS sequence"/>
</dbReference>
<dbReference type="RefSeq" id="WP_128490863.1">
    <property type="nucleotide sequence ID" value="NZ_JBHLXB010000045.1"/>
</dbReference>
<proteinExistence type="predicted"/>
<accession>A0A451GGP9</accession>
<name>A0A451GGP9_9RHOB</name>
<sequence>MSGELVQIREHIKTACLTLNTVRGVISAIIGHVPEAVDGGGSNTPDGALHEVLALAREMAESAEAVDARLIDLKNAVFGEGTDETGSATDLCRTPHPWSASASHRSRDVA</sequence>
<protein>
    <submittedName>
        <fullName evidence="2">Uncharacterized protein</fullName>
    </submittedName>
</protein>
<evidence type="ECO:0000256" key="1">
    <source>
        <dbReference type="SAM" id="MobiDB-lite"/>
    </source>
</evidence>
<reference evidence="2 3" key="1">
    <citation type="journal article" date="2015" name="Int. J. Syst. Evol. Microbiol.">
        <title>Gemmobacter intermedius sp. nov., isolated from a white stork (Ciconia ciconia).</title>
        <authorList>
            <person name="Kampfer P."/>
            <person name="Jerzak L."/>
            <person name="Wilharm G."/>
            <person name="Golke J."/>
            <person name="Busse H.J."/>
            <person name="Glaeser S.P."/>
        </authorList>
    </citation>
    <scope>NUCLEOTIDE SEQUENCE [LARGE SCALE GENOMIC DNA]</scope>
    <source>
        <strain evidence="2 3">119/4</strain>
    </source>
</reference>
<comment type="caution">
    <text evidence="2">The sequence shown here is derived from an EMBL/GenBank/DDBJ whole genome shotgun (WGS) entry which is preliminary data.</text>
</comment>
<dbReference type="AlphaFoldDB" id="A0A451GGP9"/>
<feature type="region of interest" description="Disordered" evidence="1">
    <location>
        <begin position="83"/>
        <end position="110"/>
    </location>
</feature>